<dbReference type="EMBL" id="VKHP01000172">
    <property type="protein sequence ID" value="NEV00327.1"/>
    <property type="molecule type" value="Genomic_DNA"/>
</dbReference>
<dbReference type="PROSITE" id="PS00092">
    <property type="entry name" value="N6_MTASE"/>
    <property type="match status" value="1"/>
</dbReference>
<name>A0A6P1BPA0_9BRAD</name>
<dbReference type="GO" id="GO:0006298">
    <property type="term" value="P:mismatch repair"/>
    <property type="evidence" value="ECO:0007669"/>
    <property type="project" value="TreeGrafter"/>
</dbReference>
<dbReference type="AlphaFoldDB" id="A0A6P1BPA0"/>
<dbReference type="GO" id="GO:0032259">
    <property type="term" value="P:methylation"/>
    <property type="evidence" value="ECO:0007669"/>
    <property type="project" value="UniProtKB-KW"/>
</dbReference>
<evidence type="ECO:0000256" key="4">
    <source>
        <dbReference type="ARBA" id="ARBA00022691"/>
    </source>
</evidence>
<proteinExistence type="predicted"/>
<dbReference type="RefSeq" id="WP_163159895.1">
    <property type="nucleotide sequence ID" value="NZ_VKHP01000172.1"/>
</dbReference>
<evidence type="ECO:0000313" key="7">
    <source>
        <dbReference type="Proteomes" id="UP000468531"/>
    </source>
</evidence>
<dbReference type="GO" id="GO:0043565">
    <property type="term" value="F:sequence-specific DNA binding"/>
    <property type="evidence" value="ECO:0007669"/>
    <property type="project" value="TreeGrafter"/>
</dbReference>
<keyword evidence="2 6" id="KW-0489">Methyltransferase</keyword>
<evidence type="ECO:0000313" key="6">
    <source>
        <dbReference type="EMBL" id="NEV00327.1"/>
    </source>
</evidence>
<dbReference type="PANTHER" id="PTHR30481">
    <property type="entry name" value="DNA ADENINE METHYLASE"/>
    <property type="match status" value="1"/>
</dbReference>
<evidence type="ECO:0000256" key="1">
    <source>
        <dbReference type="ARBA" id="ARBA00011900"/>
    </source>
</evidence>
<evidence type="ECO:0000256" key="2">
    <source>
        <dbReference type="ARBA" id="ARBA00022603"/>
    </source>
</evidence>
<dbReference type="PANTHER" id="PTHR30481:SF4">
    <property type="entry name" value="SITE-SPECIFIC DNA-METHYLTRANSFERASE (ADENINE-SPECIFIC)"/>
    <property type="match status" value="1"/>
</dbReference>
<dbReference type="SUPFAM" id="SSF53335">
    <property type="entry name" value="S-adenosyl-L-methionine-dependent methyltransferases"/>
    <property type="match status" value="1"/>
</dbReference>
<dbReference type="GO" id="GO:1904047">
    <property type="term" value="F:S-adenosyl-L-methionine binding"/>
    <property type="evidence" value="ECO:0007669"/>
    <property type="project" value="TreeGrafter"/>
</dbReference>
<dbReference type="GO" id="GO:0009307">
    <property type="term" value="P:DNA restriction-modification system"/>
    <property type="evidence" value="ECO:0007669"/>
    <property type="project" value="InterPro"/>
</dbReference>
<dbReference type="InterPro" id="IPR012327">
    <property type="entry name" value="MeTrfase_D12"/>
</dbReference>
<comment type="caution">
    <text evidence="6">The sequence shown here is derived from an EMBL/GenBank/DDBJ whole genome shotgun (WGS) entry which is preliminary data.</text>
</comment>
<dbReference type="InterPro" id="IPR002052">
    <property type="entry name" value="DNA_methylase_N6_adenine_CS"/>
</dbReference>
<dbReference type="Gene3D" id="3.40.50.150">
    <property type="entry name" value="Vaccinia Virus protein VP39"/>
    <property type="match status" value="1"/>
</dbReference>
<comment type="catalytic activity">
    <reaction evidence="5">
        <text>a 2'-deoxyadenosine in DNA + S-adenosyl-L-methionine = an N(6)-methyl-2'-deoxyadenosine in DNA + S-adenosyl-L-homocysteine + H(+)</text>
        <dbReference type="Rhea" id="RHEA:15197"/>
        <dbReference type="Rhea" id="RHEA-COMP:12418"/>
        <dbReference type="Rhea" id="RHEA-COMP:12419"/>
        <dbReference type="ChEBI" id="CHEBI:15378"/>
        <dbReference type="ChEBI" id="CHEBI:57856"/>
        <dbReference type="ChEBI" id="CHEBI:59789"/>
        <dbReference type="ChEBI" id="CHEBI:90615"/>
        <dbReference type="ChEBI" id="CHEBI:90616"/>
        <dbReference type="EC" id="2.1.1.72"/>
    </reaction>
</comment>
<keyword evidence="7" id="KW-1185">Reference proteome</keyword>
<organism evidence="6 7">
    <name type="scientific">Bradyrhizobium uaiense</name>
    <dbReference type="NCBI Taxonomy" id="2594946"/>
    <lineage>
        <taxon>Bacteria</taxon>
        <taxon>Pseudomonadati</taxon>
        <taxon>Pseudomonadota</taxon>
        <taxon>Alphaproteobacteria</taxon>
        <taxon>Hyphomicrobiales</taxon>
        <taxon>Nitrobacteraceae</taxon>
        <taxon>Bradyrhizobium</taxon>
    </lineage>
</organism>
<evidence type="ECO:0000256" key="3">
    <source>
        <dbReference type="ARBA" id="ARBA00022679"/>
    </source>
</evidence>
<sequence length="240" mass="27647">MRYPGGKGRCFQHIISMMPPHDVYIEAFLGGGAVLRSKLPARRSIAIEADPAVVARWAGEKISGFEIVNGDAVEFLSNYQFEGNELVYCDPPYLQETRRKARIYRYEYSRRQHEALLTTLDGLPCHVMVSGYRSHMYEERLKNWIAVDFPGDSHTGPRTETVWLNFDPPEVLHDYRFIGRTFRDRESIKRRRDAISKRIEALPPIERNAILSHLAATYSYHSSLNRRLTGMSDGAERAQQ</sequence>
<evidence type="ECO:0000256" key="5">
    <source>
        <dbReference type="ARBA" id="ARBA00047942"/>
    </source>
</evidence>
<keyword evidence="3" id="KW-0808">Transferase</keyword>
<dbReference type="InterPro" id="IPR029063">
    <property type="entry name" value="SAM-dependent_MTases_sf"/>
</dbReference>
<dbReference type="GO" id="GO:0009007">
    <property type="term" value="F:site-specific DNA-methyltransferase (adenine-specific) activity"/>
    <property type="evidence" value="ECO:0007669"/>
    <property type="project" value="UniProtKB-EC"/>
</dbReference>
<keyword evidence="4" id="KW-0949">S-adenosyl-L-methionine</keyword>
<accession>A0A6P1BPA0</accession>
<dbReference type="Proteomes" id="UP000468531">
    <property type="component" value="Unassembled WGS sequence"/>
</dbReference>
<dbReference type="EC" id="2.1.1.72" evidence="1"/>
<protein>
    <recommendedName>
        <fullName evidence="1">site-specific DNA-methyltransferase (adenine-specific)</fullName>
        <ecNumber evidence="1">2.1.1.72</ecNumber>
    </recommendedName>
</protein>
<gene>
    <name evidence="6" type="ORF">FNJ47_32080</name>
</gene>
<reference evidence="6 7" key="1">
    <citation type="journal article" date="2020" name="Arch. Microbiol.">
        <title>Bradyrhizobium uaiense sp. nov., a new highly efficient cowpea symbiont.</title>
        <authorList>
            <person name="Cabral Michel D."/>
            <person name="Azarias Guimaraes A."/>
            <person name="Martins da Costa E."/>
            <person name="Soares de Carvalho T."/>
            <person name="Balsanelli E."/>
            <person name="Willems A."/>
            <person name="Maltempi de Souza E."/>
            <person name="de Souza Moreira F.M."/>
        </authorList>
    </citation>
    <scope>NUCLEOTIDE SEQUENCE [LARGE SCALE GENOMIC DNA]</scope>
    <source>
        <strain evidence="6 7">UFLA 03-164</strain>
    </source>
</reference>